<reference evidence="2" key="1">
    <citation type="journal article" date="2017" name="Genome Biol. Evol.">
        <title>The complete genome sequence of the phytopathogenic fungus Sclerotinia sclerotiorum reveals insights into the genome architecture of broad host range pathogens.</title>
        <authorList>
            <person name="Derbyshire M."/>
            <person name="Denton-Giles M."/>
            <person name="Hegedus D."/>
            <person name="Seifbarghy S."/>
            <person name="Rollins J."/>
            <person name="van Kan J."/>
            <person name="Seidl M.F."/>
            <person name="Faino L."/>
            <person name="Mbengue M."/>
            <person name="Navaud O."/>
            <person name="Raffaele S."/>
            <person name="Hammond-Kosack K."/>
            <person name="Heard S."/>
            <person name="Oliver R."/>
        </authorList>
    </citation>
    <scope>NUCLEOTIDE SEQUENCE [LARGE SCALE GENOMIC DNA]</scope>
    <source>
        <strain evidence="2">ATCC 18683 / 1980 / Ss-1</strain>
    </source>
</reference>
<dbReference type="AlphaFoldDB" id="A0A1D9QBD0"/>
<protein>
    <submittedName>
        <fullName evidence="1">Uncharacterized protein</fullName>
    </submittedName>
</protein>
<dbReference type="RefSeq" id="XP_001588279.1">
    <property type="nucleotide sequence ID" value="XM_001588229.1"/>
</dbReference>
<evidence type="ECO:0000313" key="2">
    <source>
        <dbReference type="Proteomes" id="UP000177798"/>
    </source>
</evidence>
<dbReference type="Proteomes" id="UP000177798">
    <property type="component" value="Chromosome 9"/>
</dbReference>
<dbReference type="EMBL" id="CP017822">
    <property type="protein sequence ID" value="APA12265.1"/>
    <property type="molecule type" value="Genomic_DNA"/>
</dbReference>
<evidence type="ECO:0000313" key="1">
    <source>
        <dbReference type="EMBL" id="APA12265.1"/>
    </source>
</evidence>
<dbReference type="KEGG" id="ssl:SS1G_10726"/>
<gene>
    <name evidence="1" type="ORF">sscle_09g070350</name>
</gene>
<dbReference type="VEuPathDB" id="FungiDB:sscle_09g070350"/>
<sequence length="77" mass="9322">MDYHGRAHDEFHEQWLETPQQEAIYLGRSLGQKTYDFGPRWPETITHAQYLQNIGQQLEYKTQTLNRFVCRTFSRLF</sequence>
<proteinExistence type="predicted"/>
<accession>A0A1D9QBD0</accession>
<organism evidence="1 2">
    <name type="scientific">Sclerotinia sclerotiorum (strain ATCC 18683 / 1980 / Ss-1)</name>
    <name type="common">White mold</name>
    <name type="synonym">Whetzelinia sclerotiorum</name>
    <dbReference type="NCBI Taxonomy" id="665079"/>
    <lineage>
        <taxon>Eukaryota</taxon>
        <taxon>Fungi</taxon>
        <taxon>Dikarya</taxon>
        <taxon>Ascomycota</taxon>
        <taxon>Pezizomycotina</taxon>
        <taxon>Leotiomycetes</taxon>
        <taxon>Helotiales</taxon>
        <taxon>Sclerotiniaceae</taxon>
        <taxon>Sclerotinia</taxon>
    </lineage>
</organism>
<name>A0A1D9QBD0_SCLS1</name>